<comment type="caution">
    <text evidence="7">The sequence shown here is derived from an EMBL/GenBank/DDBJ whole genome shotgun (WGS) entry which is preliminary data.</text>
</comment>
<evidence type="ECO:0000256" key="1">
    <source>
        <dbReference type="ARBA" id="ARBA00005232"/>
    </source>
</evidence>
<evidence type="ECO:0000256" key="4">
    <source>
        <dbReference type="PIRSR" id="PIRSR600542-1"/>
    </source>
</evidence>
<evidence type="ECO:0000256" key="5">
    <source>
        <dbReference type="RuleBase" id="RU003801"/>
    </source>
</evidence>
<organism evidence="7 8">
    <name type="scientific">Multifurca ochricompacta</name>
    <dbReference type="NCBI Taxonomy" id="376703"/>
    <lineage>
        <taxon>Eukaryota</taxon>
        <taxon>Fungi</taxon>
        <taxon>Dikarya</taxon>
        <taxon>Basidiomycota</taxon>
        <taxon>Agaricomycotina</taxon>
        <taxon>Agaricomycetes</taxon>
        <taxon>Russulales</taxon>
        <taxon>Russulaceae</taxon>
        <taxon>Multifurca</taxon>
    </lineage>
</organism>
<dbReference type="InterPro" id="IPR000542">
    <property type="entry name" value="Carn_acyl_trans"/>
</dbReference>
<keyword evidence="3 5" id="KW-0012">Acyltransferase</keyword>
<dbReference type="PANTHER" id="PTHR22589:SF103">
    <property type="entry name" value="CARNITINE O-ACETYL-TRANSFERASE, ISOFORM A-RELATED"/>
    <property type="match status" value="1"/>
</dbReference>
<dbReference type="Proteomes" id="UP001203297">
    <property type="component" value="Unassembled WGS sequence"/>
</dbReference>
<dbReference type="GO" id="GO:0016746">
    <property type="term" value="F:acyltransferase activity"/>
    <property type="evidence" value="ECO:0007669"/>
    <property type="project" value="UniProtKB-KW"/>
</dbReference>
<feature type="active site" description="Proton acceptor" evidence="4">
    <location>
        <position position="358"/>
    </location>
</feature>
<dbReference type="PANTHER" id="PTHR22589">
    <property type="entry name" value="CARNITINE O-ACYLTRANSFERASE"/>
    <property type="match status" value="1"/>
</dbReference>
<evidence type="ECO:0000256" key="3">
    <source>
        <dbReference type="ARBA" id="ARBA00023315"/>
    </source>
</evidence>
<evidence type="ECO:0000256" key="2">
    <source>
        <dbReference type="ARBA" id="ARBA00022679"/>
    </source>
</evidence>
<evidence type="ECO:0000259" key="6">
    <source>
        <dbReference type="Pfam" id="PF00755"/>
    </source>
</evidence>
<evidence type="ECO:0000313" key="8">
    <source>
        <dbReference type="Proteomes" id="UP001203297"/>
    </source>
</evidence>
<protein>
    <submittedName>
        <fullName evidence="7">Carnitine acetyl transferase</fullName>
    </submittedName>
</protein>
<comment type="similarity">
    <text evidence="1 5">Belongs to the carnitine/choline acetyltransferase family.</text>
</comment>
<dbReference type="InterPro" id="IPR042231">
    <property type="entry name" value="Cho/carn_acyl_trans_2"/>
</dbReference>
<feature type="domain" description="Choline/carnitine acyltransferase" evidence="6">
    <location>
        <begin position="62"/>
        <end position="628"/>
    </location>
</feature>
<dbReference type="AlphaFoldDB" id="A0AAD4QRJ0"/>
<proteinExistence type="inferred from homology"/>
<dbReference type="PROSITE" id="PS00440">
    <property type="entry name" value="ACYLTRANSF_C_2"/>
    <property type="match status" value="1"/>
</dbReference>
<dbReference type="InterPro" id="IPR023213">
    <property type="entry name" value="CAT-like_dom_sf"/>
</dbReference>
<dbReference type="InterPro" id="IPR039551">
    <property type="entry name" value="Cho/carn_acyl_trans"/>
</dbReference>
<dbReference type="Pfam" id="PF00755">
    <property type="entry name" value="Carn_acyltransf"/>
    <property type="match status" value="1"/>
</dbReference>
<accession>A0AAD4QRJ0</accession>
<dbReference type="SUPFAM" id="SSF52777">
    <property type="entry name" value="CoA-dependent acyltransferases"/>
    <property type="match status" value="2"/>
</dbReference>
<dbReference type="Gene3D" id="3.30.559.70">
    <property type="entry name" value="Choline/Carnitine o-acyltransferase, domain 2"/>
    <property type="match status" value="1"/>
</dbReference>
<sequence length="650" mass="71707">MLLYCHRIRPTHLLPTSTFTCYRYSTMPDHPPSRRPPAWKSAAPFPPVSTTTFAAQSTLPKLPVLPLTPTIDRLKRSLIPIAHSRTELEEAFRKIDTFASTVGPELQRRLEAHAKDKPHWLEEWWDDGAYLSYRDSVYGFADPPSAQGLLGPSTARHRAASLTRAAMLYRRALKRGEVPAEGTQDTPLCMDTYRWLFDCARVPGTKGLDWSVSHAKEGDTSGDGHVVVLRNGHFWRLDAAQGGRILSTTELEAQIEHIVSASTTKLPAVGALTAANRDLWASDYVHLRSLSPSNTVLLDTIHSAAYVLCLDPATPSDFTTTSRFLWHGAPDGLRDRWVDKPVQMIVFDSARAGLMGEHSVMDGTPTLAFTDAICTALADPAFDHGSPAISSVPAPVELNWTLDAALEQSIARAEKDAAALIATQAMSVIKTGYGKRAVKAARVSPDAWAQLLIQLAYARLLHARGEKRQGGTYESATTRKFFKGRTEVVRVVTSESDAFVRAMMGGDEVDASVENKRALFEKAAKVHVSNAQTAGRGEGVDRHLLGLRKVLKEGEDLPEMFDDSVVKRASHWTLSTSALFSKHLREYGWGEVRRTNGFGIAYITGFDDYLQFTITSRTEMPNEELAAEISRAAEDLHTLYFPGEAPKCRL</sequence>
<evidence type="ECO:0000313" key="7">
    <source>
        <dbReference type="EMBL" id="KAI0306076.1"/>
    </source>
</evidence>
<name>A0AAD4QRJ0_9AGAM</name>
<dbReference type="EMBL" id="WTXG01000004">
    <property type="protein sequence ID" value="KAI0306076.1"/>
    <property type="molecule type" value="Genomic_DNA"/>
</dbReference>
<gene>
    <name evidence="7" type="ORF">B0F90DRAFT_1695834</name>
</gene>
<keyword evidence="8" id="KW-1185">Reference proteome</keyword>
<keyword evidence="2 5" id="KW-0808">Transferase</keyword>
<reference evidence="7" key="1">
    <citation type="journal article" date="2022" name="New Phytol.">
        <title>Evolutionary transition to the ectomycorrhizal habit in the genomes of a hyperdiverse lineage of mushroom-forming fungi.</title>
        <authorList>
            <person name="Looney B."/>
            <person name="Miyauchi S."/>
            <person name="Morin E."/>
            <person name="Drula E."/>
            <person name="Courty P.E."/>
            <person name="Kohler A."/>
            <person name="Kuo A."/>
            <person name="LaButti K."/>
            <person name="Pangilinan J."/>
            <person name="Lipzen A."/>
            <person name="Riley R."/>
            <person name="Andreopoulos W."/>
            <person name="He G."/>
            <person name="Johnson J."/>
            <person name="Nolan M."/>
            <person name="Tritt A."/>
            <person name="Barry K.W."/>
            <person name="Grigoriev I.V."/>
            <person name="Nagy L.G."/>
            <person name="Hibbett D."/>
            <person name="Henrissat B."/>
            <person name="Matheny P.B."/>
            <person name="Labbe J."/>
            <person name="Martin F.M."/>
        </authorList>
    </citation>
    <scope>NUCLEOTIDE SEQUENCE</scope>
    <source>
        <strain evidence="7">BPL690</strain>
    </source>
</reference>
<dbReference type="Gene3D" id="3.30.559.10">
    <property type="entry name" value="Chloramphenicol acetyltransferase-like domain"/>
    <property type="match status" value="1"/>
</dbReference>